<evidence type="ECO:0000259" key="8">
    <source>
        <dbReference type="Pfam" id="PF00884"/>
    </source>
</evidence>
<organism evidence="9 10">
    <name type="scientific">Apolygus lucorum</name>
    <name type="common">Small green plant bug</name>
    <name type="synonym">Lygocoris lucorum</name>
    <dbReference type="NCBI Taxonomy" id="248454"/>
    <lineage>
        <taxon>Eukaryota</taxon>
        <taxon>Metazoa</taxon>
        <taxon>Ecdysozoa</taxon>
        <taxon>Arthropoda</taxon>
        <taxon>Hexapoda</taxon>
        <taxon>Insecta</taxon>
        <taxon>Pterygota</taxon>
        <taxon>Neoptera</taxon>
        <taxon>Paraneoptera</taxon>
        <taxon>Hemiptera</taxon>
        <taxon>Heteroptera</taxon>
        <taxon>Panheteroptera</taxon>
        <taxon>Cimicomorpha</taxon>
        <taxon>Miridae</taxon>
        <taxon>Mirini</taxon>
        <taxon>Apolygus</taxon>
    </lineage>
</organism>
<dbReference type="InterPro" id="IPR024607">
    <property type="entry name" value="Sulfatase_CS"/>
</dbReference>
<dbReference type="InterPro" id="IPR017850">
    <property type="entry name" value="Alkaline_phosphatase_core_sf"/>
</dbReference>
<dbReference type="Gene3D" id="3.40.720.10">
    <property type="entry name" value="Alkaline Phosphatase, subunit A"/>
    <property type="match status" value="1"/>
</dbReference>
<keyword evidence="6" id="KW-0325">Glycoprotein</keyword>
<comment type="caution">
    <text evidence="9">The sequence shown here is derived from an EMBL/GenBank/DDBJ whole genome shotgun (WGS) entry which is preliminary data.</text>
</comment>
<gene>
    <name evidence="9" type="ORF">GE061_019319</name>
</gene>
<keyword evidence="10" id="KW-1185">Reference proteome</keyword>
<dbReference type="Proteomes" id="UP000466442">
    <property type="component" value="Linkage Group LG9"/>
</dbReference>
<dbReference type="GO" id="GO:0046872">
    <property type="term" value="F:metal ion binding"/>
    <property type="evidence" value="ECO:0007669"/>
    <property type="project" value="UniProtKB-KW"/>
</dbReference>
<dbReference type="EMBL" id="WIXP02000009">
    <property type="protein sequence ID" value="KAF6205152.1"/>
    <property type="molecule type" value="Genomic_DNA"/>
</dbReference>
<sequence length="540" mass="59951">MGTKFGSILLMLCTTSVSMSQKPSNIVILLADDMGWNDVGIHGSEVPTPNLDALAYNGIVLRRHYAQPSCTPSRAALLTGHYPIRHGVQGRPFSSNRKEHLPLGLTLMPQILKRRNYRTHLVGKWHLGYTTWEHMPTRRGFDSFYGYLNGFLSYYDGIHFEPPGLGLDFWSNETESWPLAYGAYLPELLGHQAEKIIKEHNKNHKDEPLFLLVAANAPHAGGDKPFQADFPPSRSDATDFIKDPLRRNLADVMRYVDDTLGNLTATLKSEGMLDETMIMFLGDNGGPSIDPNYGYGNAASNYPFRGTKMSVFDGGVRAPAILWKSGLDASPRVYDKLFHMVDWLPTLNSATGGDALHGLDGVDQWAALTGASDDTPRNELLVEIYDQDSSWGYLKNNFKYVKSFSNSSGNHFTNNYWSPHSGTANYRSEDTQNSLVAQALGAKIDTQTLSDLRNNLMMTTSCTESDQNEAKLRDCSVDGCLFDISKDPSECYDVSEAYPDVKKDLIDRINSYLAVTVIPEKPSLNVPNCRNFFAPSSAVA</sequence>
<proteinExistence type="inferred from homology"/>
<reference evidence="9" key="1">
    <citation type="journal article" date="2021" name="Mol. Ecol. Resour.">
        <title>Apolygus lucorum genome provides insights into omnivorousness and mesophyll feeding.</title>
        <authorList>
            <person name="Liu Y."/>
            <person name="Liu H."/>
            <person name="Wang H."/>
            <person name="Huang T."/>
            <person name="Liu B."/>
            <person name="Yang B."/>
            <person name="Yin L."/>
            <person name="Li B."/>
            <person name="Zhang Y."/>
            <person name="Zhang S."/>
            <person name="Jiang F."/>
            <person name="Zhang X."/>
            <person name="Ren Y."/>
            <person name="Wang B."/>
            <person name="Wang S."/>
            <person name="Lu Y."/>
            <person name="Wu K."/>
            <person name="Fan W."/>
            <person name="Wang G."/>
        </authorList>
    </citation>
    <scope>NUCLEOTIDE SEQUENCE</scope>
    <source>
        <strain evidence="9">12Hb</strain>
    </source>
</reference>
<feature type="domain" description="Sulfatase N-terminal" evidence="8">
    <location>
        <begin position="24"/>
        <end position="352"/>
    </location>
</feature>
<dbReference type="Gene3D" id="3.30.1120.10">
    <property type="match status" value="1"/>
</dbReference>
<evidence type="ECO:0000313" key="9">
    <source>
        <dbReference type="EMBL" id="KAF6205152.1"/>
    </source>
</evidence>
<dbReference type="Pfam" id="PF00884">
    <property type="entry name" value="Sulfatase"/>
    <property type="match status" value="1"/>
</dbReference>
<dbReference type="OrthoDB" id="103349at2759"/>
<dbReference type="PANTHER" id="PTHR10342">
    <property type="entry name" value="ARYLSULFATASE"/>
    <property type="match status" value="1"/>
</dbReference>
<feature type="chain" id="PRO_5035734159" description="Sulfatase N-terminal domain-containing protein" evidence="7">
    <location>
        <begin position="21"/>
        <end position="540"/>
    </location>
</feature>
<evidence type="ECO:0000256" key="2">
    <source>
        <dbReference type="ARBA" id="ARBA00008779"/>
    </source>
</evidence>
<keyword evidence="3" id="KW-0479">Metal-binding</keyword>
<protein>
    <recommendedName>
        <fullName evidence="8">Sulfatase N-terminal domain-containing protein</fullName>
    </recommendedName>
</protein>
<evidence type="ECO:0000256" key="4">
    <source>
        <dbReference type="ARBA" id="ARBA00022801"/>
    </source>
</evidence>
<dbReference type="InterPro" id="IPR047115">
    <property type="entry name" value="ARSB"/>
</dbReference>
<evidence type="ECO:0000256" key="7">
    <source>
        <dbReference type="SAM" id="SignalP"/>
    </source>
</evidence>
<evidence type="ECO:0000256" key="6">
    <source>
        <dbReference type="ARBA" id="ARBA00023180"/>
    </source>
</evidence>
<dbReference type="SUPFAM" id="SSF53649">
    <property type="entry name" value="Alkaline phosphatase-like"/>
    <property type="match status" value="1"/>
</dbReference>
<evidence type="ECO:0000313" key="10">
    <source>
        <dbReference type="Proteomes" id="UP000466442"/>
    </source>
</evidence>
<comment type="cofactor">
    <cofactor evidence="1">
        <name>Ca(2+)</name>
        <dbReference type="ChEBI" id="CHEBI:29108"/>
    </cofactor>
</comment>
<name>A0A8S9X842_APOLU</name>
<keyword evidence="5" id="KW-0106">Calcium</keyword>
<evidence type="ECO:0000256" key="3">
    <source>
        <dbReference type="ARBA" id="ARBA00022723"/>
    </source>
</evidence>
<comment type="similarity">
    <text evidence="2">Belongs to the sulfatase family.</text>
</comment>
<keyword evidence="4" id="KW-0378">Hydrolase</keyword>
<keyword evidence="7" id="KW-0732">Signal</keyword>
<accession>A0A8S9X842</accession>
<dbReference type="PANTHER" id="PTHR10342:SF274">
    <property type="entry name" value="ARYLSULFATASE B"/>
    <property type="match status" value="1"/>
</dbReference>
<dbReference type="PROSITE" id="PS00523">
    <property type="entry name" value="SULFATASE_1"/>
    <property type="match status" value="1"/>
</dbReference>
<dbReference type="CDD" id="cd16029">
    <property type="entry name" value="4-S"/>
    <property type="match status" value="1"/>
</dbReference>
<dbReference type="InterPro" id="IPR000917">
    <property type="entry name" value="Sulfatase_N"/>
</dbReference>
<evidence type="ECO:0000256" key="5">
    <source>
        <dbReference type="ARBA" id="ARBA00022837"/>
    </source>
</evidence>
<dbReference type="AlphaFoldDB" id="A0A8S9X842"/>
<feature type="signal peptide" evidence="7">
    <location>
        <begin position="1"/>
        <end position="20"/>
    </location>
</feature>
<evidence type="ECO:0000256" key="1">
    <source>
        <dbReference type="ARBA" id="ARBA00001913"/>
    </source>
</evidence>
<dbReference type="GO" id="GO:0008484">
    <property type="term" value="F:sulfuric ester hydrolase activity"/>
    <property type="evidence" value="ECO:0007669"/>
    <property type="project" value="InterPro"/>
</dbReference>